<comment type="caution">
    <text evidence="3">The sequence shown here is derived from an EMBL/GenBank/DDBJ whole genome shotgun (WGS) entry which is preliminary data.</text>
</comment>
<feature type="domain" description="DUF8156" evidence="2">
    <location>
        <begin position="1"/>
        <end position="84"/>
    </location>
</feature>
<evidence type="ECO:0000313" key="4">
    <source>
        <dbReference type="EMBL" id="TMJ10871.1"/>
    </source>
</evidence>
<name>A0A537LL87_9BACT</name>
<gene>
    <name evidence="4" type="ORF">E6G98_06530</name>
    <name evidence="3" type="ORF">E6G99_03880</name>
</gene>
<dbReference type="Pfam" id="PF26485">
    <property type="entry name" value="DUF8156"/>
    <property type="match status" value="1"/>
</dbReference>
<dbReference type="Proteomes" id="UP000315217">
    <property type="component" value="Unassembled WGS sequence"/>
</dbReference>
<evidence type="ECO:0000313" key="3">
    <source>
        <dbReference type="EMBL" id="TMJ08778.1"/>
    </source>
</evidence>
<dbReference type="Proteomes" id="UP000318661">
    <property type="component" value="Unassembled WGS sequence"/>
</dbReference>
<dbReference type="AlphaFoldDB" id="A0A537LL87"/>
<dbReference type="EMBL" id="VBAJ01000082">
    <property type="protein sequence ID" value="TMJ08778.1"/>
    <property type="molecule type" value="Genomic_DNA"/>
</dbReference>
<dbReference type="InterPro" id="IPR058469">
    <property type="entry name" value="DUF8156"/>
</dbReference>
<sequence>MGRTTQTMTQLVAQEEAYWTPFRRALRKEDQIVFDKLFAAARHHTAPAHYASHATPFDSILLAMILEAMKAVEALRAQVEDLTHGPRASGAGPRQLPGSTEVGP</sequence>
<evidence type="ECO:0000313" key="6">
    <source>
        <dbReference type="Proteomes" id="UP000318661"/>
    </source>
</evidence>
<dbReference type="EMBL" id="VBAI01000092">
    <property type="protein sequence ID" value="TMJ10871.1"/>
    <property type="molecule type" value="Genomic_DNA"/>
</dbReference>
<accession>A0A537LL87</accession>
<evidence type="ECO:0000256" key="1">
    <source>
        <dbReference type="SAM" id="MobiDB-lite"/>
    </source>
</evidence>
<organism evidence="3 6">
    <name type="scientific">Candidatus Segetimicrobium genomatis</name>
    <dbReference type="NCBI Taxonomy" id="2569760"/>
    <lineage>
        <taxon>Bacteria</taxon>
        <taxon>Bacillati</taxon>
        <taxon>Candidatus Sysuimicrobiota</taxon>
        <taxon>Candidatus Sysuimicrobiia</taxon>
        <taxon>Candidatus Sysuimicrobiales</taxon>
        <taxon>Candidatus Segetimicrobiaceae</taxon>
        <taxon>Candidatus Segetimicrobium</taxon>
    </lineage>
</organism>
<reference evidence="5 6" key="1">
    <citation type="journal article" date="2019" name="Nat. Microbiol.">
        <title>Mediterranean grassland soil C-N compound turnover is dependent on rainfall and depth, and is mediated by genomically divergent microorganisms.</title>
        <authorList>
            <person name="Diamond S."/>
            <person name="Andeer P.F."/>
            <person name="Li Z."/>
            <person name="Crits-Christoph A."/>
            <person name="Burstein D."/>
            <person name="Anantharaman K."/>
            <person name="Lane K.R."/>
            <person name="Thomas B.C."/>
            <person name="Pan C."/>
            <person name="Northen T.R."/>
            <person name="Banfield J.F."/>
        </authorList>
    </citation>
    <scope>NUCLEOTIDE SEQUENCE [LARGE SCALE GENOMIC DNA]</scope>
    <source>
        <strain evidence="4">NP_1</strain>
        <strain evidence="3">NP_2</strain>
    </source>
</reference>
<proteinExistence type="predicted"/>
<evidence type="ECO:0000259" key="2">
    <source>
        <dbReference type="Pfam" id="PF26485"/>
    </source>
</evidence>
<evidence type="ECO:0000313" key="5">
    <source>
        <dbReference type="Proteomes" id="UP000315217"/>
    </source>
</evidence>
<protein>
    <recommendedName>
        <fullName evidence="2">DUF8156 domain-containing protein</fullName>
    </recommendedName>
</protein>
<feature type="region of interest" description="Disordered" evidence="1">
    <location>
        <begin position="81"/>
        <end position="104"/>
    </location>
</feature>